<comment type="function">
    <text evidence="1">Required for activation of most nif operons, which are directly involved in nitrogen fixation.</text>
</comment>
<evidence type="ECO:0000256" key="10">
    <source>
        <dbReference type="ARBA" id="ARBA00023163"/>
    </source>
</evidence>
<organism evidence="12 13">
    <name type="scientific">Primorskyibacter flagellatus</name>
    <dbReference type="NCBI Taxonomy" id="1387277"/>
    <lineage>
        <taxon>Bacteria</taxon>
        <taxon>Pseudomonadati</taxon>
        <taxon>Pseudomonadota</taxon>
        <taxon>Alphaproteobacteria</taxon>
        <taxon>Rhodobacterales</taxon>
        <taxon>Roseobacteraceae</taxon>
        <taxon>Primorskyibacter</taxon>
    </lineage>
</organism>
<dbReference type="FunFam" id="3.40.50.300:FF:000006">
    <property type="entry name" value="DNA-binding transcriptional regulator NtrC"/>
    <property type="match status" value="1"/>
</dbReference>
<dbReference type="Gene3D" id="1.10.10.60">
    <property type="entry name" value="Homeodomain-like"/>
    <property type="match status" value="1"/>
</dbReference>
<evidence type="ECO:0000256" key="4">
    <source>
        <dbReference type="ARBA" id="ARBA00022741"/>
    </source>
</evidence>
<evidence type="ECO:0000256" key="5">
    <source>
        <dbReference type="ARBA" id="ARBA00022840"/>
    </source>
</evidence>
<dbReference type="RefSeq" id="WP_235866635.1">
    <property type="nucleotide sequence ID" value="NZ_FWYD01000012.1"/>
</dbReference>
<keyword evidence="10" id="KW-0804">Transcription</keyword>
<dbReference type="InterPro" id="IPR027417">
    <property type="entry name" value="P-loop_NTPase"/>
</dbReference>
<dbReference type="Gene3D" id="3.40.50.300">
    <property type="entry name" value="P-loop containing nucleotide triphosphate hydrolases"/>
    <property type="match status" value="1"/>
</dbReference>
<gene>
    <name evidence="12" type="ORF">SAMN06295998_11272</name>
</gene>
<dbReference type="InterPro" id="IPR009057">
    <property type="entry name" value="Homeodomain-like_sf"/>
</dbReference>
<dbReference type="InterPro" id="IPR002078">
    <property type="entry name" value="Sigma_54_int"/>
</dbReference>
<evidence type="ECO:0000259" key="11">
    <source>
        <dbReference type="PROSITE" id="PS50045"/>
    </source>
</evidence>
<dbReference type="Pfam" id="PF02954">
    <property type="entry name" value="HTH_8"/>
    <property type="match status" value="1"/>
</dbReference>
<accession>A0A1W2DBR2</accession>
<dbReference type="GO" id="GO:0000160">
    <property type="term" value="P:phosphorelay signal transduction system"/>
    <property type="evidence" value="ECO:0007669"/>
    <property type="project" value="UniProtKB-KW"/>
</dbReference>
<keyword evidence="4" id="KW-0547">Nucleotide-binding</keyword>
<evidence type="ECO:0000256" key="1">
    <source>
        <dbReference type="ARBA" id="ARBA00002167"/>
    </source>
</evidence>
<dbReference type="Gene3D" id="3.30.450.40">
    <property type="match status" value="1"/>
</dbReference>
<dbReference type="SUPFAM" id="SSF52540">
    <property type="entry name" value="P-loop containing nucleoside triphosphate hydrolases"/>
    <property type="match status" value="1"/>
</dbReference>
<keyword evidence="5" id="KW-0067">ATP-binding</keyword>
<keyword evidence="9" id="KW-0010">Activator</keyword>
<dbReference type="PRINTS" id="PR01590">
    <property type="entry name" value="HTHFIS"/>
</dbReference>
<dbReference type="InterPro" id="IPR029016">
    <property type="entry name" value="GAF-like_dom_sf"/>
</dbReference>
<comment type="subunit">
    <text evidence="2">Interacts with sigma-54.</text>
</comment>
<dbReference type="SMART" id="SM00382">
    <property type="entry name" value="AAA"/>
    <property type="match status" value="1"/>
</dbReference>
<dbReference type="InterPro" id="IPR003018">
    <property type="entry name" value="GAF"/>
</dbReference>
<evidence type="ECO:0000256" key="2">
    <source>
        <dbReference type="ARBA" id="ARBA00011135"/>
    </source>
</evidence>
<evidence type="ECO:0000256" key="9">
    <source>
        <dbReference type="ARBA" id="ARBA00023159"/>
    </source>
</evidence>
<protein>
    <recommendedName>
        <fullName evidence="3">Nif-specific regulatory protein</fullName>
    </recommendedName>
</protein>
<evidence type="ECO:0000313" key="12">
    <source>
        <dbReference type="EMBL" id="SMC94724.1"/>
    </source>
</evidence>
<dbReference type="EMBL" id="FWYD01000012">
    <property type="protein sequence ID" value="SMC94724.1"/>
    <property type="molecule type" value="Genomic_DNA"/>
</dbReference>
<dbReference type="GO" id="GO:0005524">
    <property type="term" value="F:ATP binding"/>
    <property type="evidence" value="ECO:0007669"/>
    <property type="project" value="UniProtKB-KW"/>
</dbReference>
<dbReference type="InterPro" id="IPR003593">
    <property type="entry name" value="AAA+_ATPase"/>
</dbReference>
<dbReference type="SUPFAM" id="SSF46689">
    <property type="entry name" value="Homeodomain-like"/>
    <property type="match status" value="1"/>
</dbReference>
<dbReference type="PROSITE" id="PS00688">
    <property type="entry name" value="SIGMA54_INTERACT_3"/>
    <property type="match status" value="1"/>
</dbReference>
<name>A0A1W2DBR2_9RHOB</name>
<dbReference type="PANTHER" id="PTHR32071">
    <property type="entry name" value="TRANSCRIPTIONAL REGULATORY PROTEIN"/>
    <property type="match status" value="1"/>
</dbReference>
<dbReference type="GO" id="GO:0006355">
    <property type="term" value="P:regulation of DNA-templated transcription"/>
    <property type="evidence" value="ECO:0007669"/>
    <property type="project" value="InterPro"/>
</dbReference>
<dbReference type="InterPro" id="IPR025662">
    <property type="entry name" value="Sigma_54_int_dom_ATP-bd_1"/>
</dbReference>
<evidence type="ECO:0000256" key="3">
    <source>
        <dbReference type="ARBA" id="ARBA00015308"/>
    </source>
</evidence>
<keyword evidence="13" id="KW-1185">Reference proteome</keyword>
<keyword evidence="7" id="KW-0805">Transcription regulation</keyword>
<evidence type="ECO:0000256" key="6">
    <source>
        <dbReference type="ARBA" id="ARBA00023012"/>
    </source>
</evidence>
<dbReference type="InterPro" id="IPR058031">
    <property type="entry name" value="AAA_lid_NorR"/>
</dbReference>
<dbReference type="AlphaFoldDB" id="A0A1W2DBR2"/>
<dbReference type="InterPro" id="IPR002197">
    <property type="entry name" value="HTH_Fis"/>
</dbReference>
<dbReference type="STRING" id="1387277.SAMN06295998_11272"/>
<dbReference type="PROSITE" id="PS50045">
    <property type="entry name" value="SIGMA54_INTERACT_4"/>
    <property type="match status" value="1"/>
</dbReference>
<keyword evidence="6" id="KW-0902">Two-component regulatory system</keyword>
<evidence type="ECO:0000256" key="7">
    <source>
        <dbReference type="ARBA" id="ARBA00023015"/>
    </source>
</evidence>
<dbReference type="GO" id="GO:0043565">
    <property type="term" value="F:sequence-specific DNA binding"/>
    <property type="evidence" value="ECO:0007669"/>
    <property type="project" value="InterPro"/>
</dbReference>
<dbReference type="Proteomes" id="UP000192330">
    <property type="component" value="Unassembled WGS sequence"/>
</dbReference>
<feature type="domain" description="Sigma-54 factor interaction" evidence="11">
    <location>
        <begin position="341"/>
        <end position="571"/>
    </location>
</feature>
<dbReference type="CDD" id="cd00009">
    <property type="entry name" value="AAA"/>
    <property type="match status" value="1"/>
</dbReference>
<dbReference type="PANTHER" id="PTHR32071:SF81">
    <property type="entry name" value="PROPIONATE CATABOLISM OPERON REGULATORY PROTEIN"/>
    <property type="match status" value="1"/>
</dbReference>
<dbReference type="Gene3D" id="1.10.8.60">
    <property type="match status" value="1"/>
</dbReference>
<sequence length="655" mass="73012">MSKNSSYSDSYTREAWERFVSSSEDGDERPPAVRDEILDSWKRSRQLGVAVEGPASHKILDENQLYLRRERNAALRQAASAAFKRLEPHLTEARTILILADDQGVIIDAIGDEEVLDEGQGIHLEIGGDWNENIIGTNGIGTVLKTGKPTYVHASEHFVAGVQSWTCAGAPIYDPLTQAIIGVVDLSGPPQIFRQHNVALVLATAREIEIALAEQRQVERTQLLEAFIMSNHSRAHDSVILVDQTGRVLFRRGLETDVLRRTKELSVGHKLLPKLEGLSDQEIPNFLPLSIETQGIERLNLEGVFRGVAVFLKDGAKLQKGPNEAYKIKPRINVSEVQSQIVGSSPKMVDAISLAERAAMANVSVLIHGETGVGKELFARLIHSQLPGAAAPYVPVNCAAISSDLIGAELFGYVDGAFTGAARGGRAGKFELANKGVLCLDEVGDMPIELQPYLLRALEQRAIYRVGDSQRRPVDVRLVAMTNRNLRTEIEKGNFRRDLFYRISLMTIEVPPLRERGNDILELVHHFSEHFSEQTGQPPMVFTDKVLELLAGYQWPGNVRELRNVMHRFYLIKTDNVVTERDLPPEILDDFENDDEDALEHILRGHSGDLESIEASAIRRTIISENGNLTKVAHVLGISRPTLYRKMKRYHIRKN</sequence>
<evidence type="ECO:0000256" key="8">
    <source>
        <dbReference type="ARBA" id="ARBA00023125"/>
    </source>
</evidence>
<proteinExistence type="predicted"/>
<dbReference type="Pfam" id="PF25601">
    <property type="entry name" value="AAA_lid_14"/>
    <property type="match status" value="1"/>
</dbReference>
<keyword evidence="8" id="KW-0238">DNA-binding</keyword>
<dbReference type="Pfam" id="PF00158">
    <property type="entry name" value="Sigma54_activat"/>
    <property type="match status" value="1"/>
</dbReference>
<reference evidence="12 13" key="1">
    <citation type="submission" date="2017-04" db="EMBL/GenBank/DDBJ databases">
        <authorList>
            <person name="Afonso C.L."/>
            <person name="Miller P.J."/>
            <person name="Scott M.A."/>
            <person name="Spackman E."/>
            <person name="Goraichik I."/>
            <person name="Dimitrov K.M."/>
            <person name="Suarez D.L."/>
            <person name="Swayne D.E."/>
        </authorList>
    </citation>
    <scope>NUCLEOTIDE SEQUENCE [LARGE SCALE GENOMIC DNA]</scope>
    <source>
        <strain evidence="12 13">CGMCC 1.12644</strain>
    </source>
</reference>
<dbReference type="Pfam" id="PF01590">
    <property type="entry name" value="GAF"/>
    <property type="match status" value="1"/>
</dbReference>
<dbReference type="PROSITE" id="PS00675">
    <property type="entry name" value="SIGMA54_INTERACT_1"/>
    <property type="match status" value="1"/>
</dbReference>
<dbReference type="InterPro" id="IPR025944">
    <property type="entry name" value="Sigma_54_int_dom_CS"/>
</dbReference>
<evidence type="ECO:0000313" key="13">
    <source>
        <dbReference type="Proteomes" id="UP000192330"/>
    </source>
</evidence>